<comment type="caution">
    <text evidence="9">The sequence shown here is derived from an EMBL/GenBank/DDBJ whole genome shotgun (WGS) entry which is preliminary data.</text>
</comment>
<dbReference type="EMBL" id="AZGF01000023">
    <property type="protein sequence ID" value="KRM10990.1"/>
    <property type="molecule type" value="Genomic_DNA"/>
</dbReference>
<dbReference type="Pfam" id="PF04542">
    <property type="entry name" value="Sigma70_r2"/>
    <property type="match status" value="1"/>
</dbReference>
<evidence type="ECO:0000313" key="9">
    <source>
        <dbReference type="EMBL" id="KRM10990.1"/>
    </source>
</evidence>
<sequence length="189" mass="22545">MEDISTRYISDNELIQNFKNGDSNSFTVLYNRYLPLVYKIKRKYYFQDVDSDDWKQEAWIVILKTIRHFDGNRGVAFGYYFKRNLRNRAFDIIRHENASKRIRADKKVNIDSEDCENSLMDSSNHMPDEWAICCEKFKRFFASCSPREKRIFVLIHQGKNPQEVADILHCHYRNVTGALDRCRKKLNSL</sequence>
<organism evidence="9 10">
    <name type="scientific">Paucilactobacillus suebicus DSM 5007 = KCTC 3549</name>
    <dbReference type="NCBI Taxonomy" id="1423807"/>
    <lineage>
        <taxon>Bacteria</taxon>
        <taxon>Bacillati</taxon>
        <taxon>Bacillota</taxon>
        <taxon>Bacilli</taxon>
        <taxon>Lactobacillales</taxon>
        <taxon>Lactobacillaceae</taxon>
        <taxon>Paucilactobacillus</taxon>
    </lineage>
</organism>
<dbReference type="PANTHER" id="PTHR43133:SF8">
    <property type="entry name" value="RNA POLYMERASE SIGMA FACTOR HI_1459-RELATED"/>
    <property type="match status" value="1"/>
</dbReference>
<accession>A0A0R1VZD2</accession>
<dbReference type="STRING" id="1423807.FD16_GL001024"/>
<dbReference type="GO" id="GO:0006352">
    <property type="term" value="P:DNA-templated transcription initiation"/>
    <property type="evidence" value="ECO:0007669"/>
    <property type="project" value="InterPro"/>
</dbReference>
<dbReference type="InterPro" id="IPR039425">
    <property type="entry name" value="RNA_pol_sigma-70-like"/>
</dbReference>
<dbReference type="InterPro" id="IPR016032">
    <property type="entry name" value="Sig_transdc_resp-reg_C-effctor"/>
</dbReference>
<evidence type="ECO:0000259" key="8">
    <source>
        <dbReference type="Pfam" id="PF04542"/>
    </source>
</evidence>
<evidence type="ECO:0000256" key="6">
    <source>
        <dbReference type="ARBA" id="ARBA00023163"/>
    </source>
</evidence>
<evidence type="ECO:0000313" key="10">
    <source>
        <dbReference type="Proteomes" id="UP000051820"/>
    </source>
</evidence>
<dbReference type="AlphaFoldDB" id="A0A0R1VZD2"/>
<dbReference type="SUPFAM" id="SSF46894">
    <property type="entry name" value="C-terminal effector domain of the bipartite response regulators"/>
    <property type="match status" value="1"/>
</dbReference>
<keyword evidence="3" id="KW-0805">Transcription regulation</keyword>
<dbReference type="InterPro" id="IPR013325">
    <property type="entry name" value="RNA_pol_sigma_r2"/>
</dbReference>
<evidence type="ECO:0000256" key="5">
    <source>
        <dbReference type="ARBA" id="ARBA00023125"/>
    </source>
</evidence>
<dbReference type="PANTHER" id="PTHR43133">
    <property type="entry name" value="RNA POLYMERASE ECF-TYPE SIGMA FACTO"/>
    <property type="match status" value="1"/>
</dbReference>
<keyword evidence="4" id="KW-0731">Sigma factor</keyword>
<dbReference type="OrthoDB" id="1767844at2"/>
<evidence type="ECO:0000256" key="1">
    <source>
        <dbReference type="ARBA" id="ARBA00007788"/>
    </source>
</evidence>
<evidence type="ECO:0000256" key="3">
    <source>
        <dbReference type="ARBA" id="ARBA00023015"/>
    </source>
</evidence>
<dbReference type="PATRIC" id="fig|1423807.3.peg.1041"/>
<dbReference type="eggNOG" id="COG1595">
    <property type="taxonomic scope" value="Bacteria"/>
</dbReference>
<dbReference type="InterPro" id="IPR014284">
    <property type="entry name" value="RNA_pol_sigma-70_dom"/>
</dbReference>
<dbReference type="SUPFAM" id="SSF88946">
    <property type="entry name" value="Sigma2 domain of RNA polymerase sigma factors"/>
    <property type="match status" value="1"/>
</dbReference>
<keyword evidence="10" id="KW-1185">Reference proteome</keyword>
<dbReference type="InterPro" id="IPR007627">
    <property type="entry name" value="RNA_pol_sigma70_r2"/>
</dbReference>
<comment type="similarity">
    <text evidence="1">Belongs to the sigma-70 factor family.</text>
</comment>
<dbReference type="Proteomes" id="UP000051820">
    <property type="component" value="Unassembled WGS sequence"/>
</dbReference>
<dbReference type="GO" id="GO:0003677">
    <property type="term" value="F:DNA binding"/>
    <property type="evidence" value="ECO:0007669"/>
    <property type="project" value="UniProtKB-KW"/>
</dbReference>
<reference evidence="9 10" key="1">
    <citation type="journal article" date="2015" name="Genome Announc.">
        <title>Expanding the biotechnology potential of lactobacilli through comparative genomics of 213 strains and associated genera.</title>
        <authorList>
            <person name="Sun Z."/>
            <person name="Harris H.M."/>
            <person name="McCann A."/>
            <person name="Guo C."/>
            <person name="Argimon S."/>
            <person name="Zhang W."/>
            <person name="Yang X."/>
            <person name="Jeffery I.B."/>
            <person name="Cooney J.C."/>
            <person name="Kagawa T.F."/>
            <person name="Liu W."/>
            <person name="Song Y."/>
            <person name="Salvetti E."/>
            <person name="Wrobel A."/>
            <person name="Rasinkangas P."/>
            <person name="Parkhill J."/>
            <person name="Rea M.C."/>
            <person name="O'Sullivan O."/>
            <person name="Ritari J."/>
            <person name="Douillard F.P."/>
            <person name="Paul Ross R."/>
            <person name="Yang R."/>
            <person name="Briner A.E."/>
            <person name="Felis G.E."/>
            <person name="de Vos W.M."/>
            <person name="Barrangou R."/>
            <person name="Klaenhammer T.R."/>
            <person name="Caufield P.W."/>
            <person name="Cui Y."/>
            <person name="Zhang H."/>
            <person name="O'Toole P.W."/>
        </authorList>
    </citation>
    <scope>NUCLEOTIDE SEQUENCE [LARGE SCALE GENOMIC DNA]</scope>
    <source>
        <strain evidence="9 10">DSM 5007</strain>
    </source>
</reference>
<protein>
    <recommendedName>
        <fullName evidence="2">RNA polymerase sigma factor SigS</fullName>
    </recommendedName>
</protein>
<comment type="function">
    <text evidence="7">Sigma factors are initiation factors that promote the attachment of RNA polymerase to specific initiation sites and are then released. Sigma-S contributes to the protection against external stress, thus playing a role in cellular fitness and survival.</text>
</comment>
<evidence type="ECO:0000256" key="4">
    <source>
        <dbReference type="ARBA" id="ARBA00023082"/>
    </source>
</evidence>
<gene>
    <name evidence="9" type="ORF">FD16_GL001024</name>
</gene>
<dbReference type="RefSeq" id="WP_010622963.1">
    <property type="nucleotide sequence ID" value="NZ_AZGF01000023.1"/>
</dbReference>
<feature type="domain" description="RNA polymerase sigma-70 region 2" evidence="8">
    <location>
        <begin position="29"/>
        <end position="97"/>
    </location>
</feature>
<evidence type="ECO:0000256" key="2">
    <source>
        <dbReference type="ARBA" id="ARBA00021245"/>
    </source>
</evidence>
<dbReference type="Gene3D" id="1.10.1740.10">
    <property type="match status" value="1"/>
</dbReference>
<dbReference type="NCBIfam" id="TIGR02937">
    <property type="entry name" value="sigma70-ECF"/>
    <property type="match status" value="1"/>
</dbReference>
<keyword evidence="5" id="KW-0238">DNA-binding</keyword>
<name>A0A0R1VZD2_9LACO</name>
<dbReference type="InterPro" id="IPR036388">
    <property type="entry name" value="WH-like_DNA-bd_sf"/>
</dbReference>
<evidence type="ECO:0000256" key="7">
    <source>
        <dbReference type="ARBA" id="ARBA00024701"/>
    </source>
</evidence>
<dbReference type="Gene3D" id="1.10.10.10">
    <property type="entry name" value="Winged helix-like DNA-binding domain superfamily/Winged helix DNA-binding domain"/>
    <property type="match status" value="1"/>
</dbReference>
<dbReference type="GO" id="GO:0016987">
    <property type="term" value="F:sigma factor activity"/>
    <property type="evidence" value="ECO:0007669"/>
    <property type="project" value="UniProtKB-KW"/>
</dbReference>
<proteinExistence type="inferred from homology"/>
<keyword evidence="6" id="KW-0804">Transcription</keyword>